<dbReference type="PANTHER" id="PTHR30636">
    <property type="entry name" value="UPF0701 PROTEIN YICC"/>
    <property type="match status" value="1"/>
</dbReference>
<evidence type="ECO:0000256" key="3">
    <source>
        <dbReference type="ARBA" id="ARBA00022759"/>
    </source>
</evidence>
<proteinExistence type="inferred from homology"/>
<keyword evidence="2" id="KW-0540">Nuclease</keyword>
<evidence type="ECO:0000259" key="7">
    <source>
        <dbReference type="Pfam" id="PF08340"/>
    </source>
</evidence>
<keyword evidence="4" id="KW-0378">Hydrolase</keyword>
<evidence type="ECO:0000313" key="9">
    <source>
        <dbReference type="Proteomes" id="UP000316008"/>
    </source>
</evidence>
<dbReference type="Pfam" id="PF08340">
    <property type="entry name" value="YicC-like_C"/>
    <property type="match status" value="1"/>
</dbReference>
<protein>
    <submittedName>
        <fullName evidence="8">YicC family protein</fullName>
    </submittedName>
</protein>
<comment type="similarity">
    <text evidence="5">Belongs to the YicC/YloC family.</text>
</comment>
<accession>A0A556MJI6</accession>
<feature type="domain" description="Endoribonuclease YicC-like C-terminal" evidence="7">
    <location>
        <begin position="174"/>
        <end position="286"/>
    </location>
</feature>
<evidence type="ECO:0000256" key="1">
    <source>
        <dbReference type="ARBA" id="ARBA00001968"/>
    </source>
</evidence>
<gene>
    <name evidence="8" type="ORF">FO442_16905</name>
</gene>
<comment type="caution">
    <text evidence="8">The sequence shown here is derived from an EMBL/GenBank/DDBJ whole genome shotgun (WGS) entry which is preliminary data.</text>
</comment>
<sequence>MVLSMTGYGKASGSFQGKKIVVEIRSLNSKSLDLNMRAIPLYREIELENRSIVAELLDRGKVELSISLENSGDTKNYVINRDLAQAYYKDIKETAELLGEPADDILSMVLRMPEIYSNEKEALSDEESTFVQSLVREACMHLNEFRKQEGDQLRKDFEGNIQRIDELLAEVPKYETARIEAVRERMKAGLEKITNISIDLNRLEQEIIFYIEKMDVSEEKMRLSNHLNYFLETMNIPLCGKKLGFITQEIGREINTLGSKSYHVEMQKLVVEMKDHLEKIKEQVLNTL</sequence>
<dbReference type="GO" id="GO:0004521">
    <property type="term" value="F:RNA endonuclease activity"/>
    <property type="evidence" value="ECO:0007669"/>
    <property type="project" value="InterPro"/>
</dbReference>
<evidence type="ECO:0000256" key="5">
    <source>
        <dbReference type="ARBA" id="ARBA00035648"/>
    </source>
</evidence>
<dbReference type="Proteomes" id="UP000316008">
    <property type="component" value="Unassembled WGS sequence"/>
</dbReference>
<keyword evidence="3" id="KW-0255">Endonuclease</keyword>
<dbReference type="AlphaFoldDB" id="A0A556MJI6"/>
<dbReference type="InterPro" id="IPR013551">
    <property type="entry name" value="YicC-like_C"/>
</dbReference>
<dbReference type="InterPro" id="IPR013527">
    <property type="entry name" value="YicC-like_N"/>
</dbReference>
<organism evidence="8 9">
    <name type="scientific">Fluviicola chungangensis</name>
    <dbReference type="NCBI Taxonomy" id="2597671"/>
    <lineage>
        <taxon>Bacteria</taxon>
        <taxon>Pseudomonadati</taxon>
        <taxon>Bacteroidota</taxon>
        <taxon>Flavobacteriia</taxon>
        <taxon>Flavobacteriales</taxon>
        <taxon>Crocinitomicaceae</taxon>
        <taxon>Fluviicola</taxon>
    </lineage>
</organism>
<keyword evidence="9" id="KW-1185">Reference proteome</keyword>
<dbReference type="OrthoDB" id="9771229at2"/>
<evidence type="ECO:0000256" key="4">
    <source>
        <dbReference type="ARBA" id="ARBA00022801"/>
    </source>
</evidence>
<comment type="cofactor">
    <cofactor evidence="1">
        <name>a divalent metal cation</name>
        <dbReference type="ChEBI" id="CHEBI:60240"/>
    </cofactor>
</comment>
<dbReference type="PANTHER" id="PTHR30636:SF3">
    <property type="entry name" value="UPF0701 PROTEIN YICC"/>
    <property type="match status" value="1"/>
</dbReference>
<dbReference type="Pfam" id="PF03755">
    <property type="entry name" value="YicC-like_N"/>
    <property type="match status" value="1"/>
</dbReference>
<evidence type="ECO:0000259" key="6">
    <source>
        <dbReference type="Pfam" id="PF03755"/>
    </source>
</evidence>
<evidence type="ECO:0000313" key="8">
    <source>
        <dbReference type="EMBL" id="TSJ39985.1"/>
    </source>
</evidence>
<reference evidence="8 9" key="1">
    <citation type="submission" date="2019-07" db="EMBL/GenBank/DDBJ databases">
        <authorList>
            <person name="Huq M.A."/>
        </authorList>
    </citation>
    <scope>NUCLEOTIDE SEQUENCE [LARGE SCALE GENOMIC DNA]</scope>
    <source>
        <strain evidence="8 9">MAH-3</strain>
    </source>
</reference>
<name>A0A556MJI6_9FLAO</name>
<dbReference type="GO" id="GO:0016787">
    <property type="term" value="F:hydrolase activity"/>
    <property type="evidence" value="ECO:0007669"/>
    <property type="project" value="UniProtKB-KW"/>
</dbReference>
<dbReference type="RefSeq" id="WP_144334401.1">
    <property type="nucleotide sequence ID" value="NZ_VLPL01000010.1"/>
</dbReference>
<dbReference type="InterPro" id="IPR005229">
    <property type="entry name" value="YicC/YloC-like"/>
</dbReference>
<dbReference type="EMBL" id="VLPL01000010">
    <property type="protein sequence ID" value="TSJ39985.1"/>
    <property type="molecule type" value="Genomic_DNA"/>
</dbReference>
<feature type="domain" description="Endoribonuclease YicC-like N-terminal" evidence="6">
    <location>
        <begin position="3"/>
        <end position="154"/>
    </location>
</feature>
<evidence type="ECO:0000256" key="2">
    <source>
        <dbReference type="ARBA" id="ARBA00022722"/>
    </source>
</evidence>
<dbReference type="NCBIfam" id="TIGR00255">
    <property type="entry name" value="YicC/YloC family endoribonuclease"/>
    <property type="match status" value="1"/>
</dbReference>